<name>A0A9X2J997_9GAMM</name>
<dbReference type="Proteomes" id="UP001139028">
    <property type="component" value="Unassembled WGS sequence"/>
</dbReference>
<proteinExistence type="predicted"/>
<feature type="transmembrane region" description="Helical" evidence="3">
    <location>
        <begin position="76"/>
        <end position="100"/>
    </location>
</feature>
<dbReference type="AlphaFoldDB" id="A0A9X2J997"/>
<feature type="region of interest" description="Disordered" evidence="2">
    <location>
        <begin position="233"/>
        <end position="253"/>
    </location>
</feature>
<keyword evidence="3" id="KW-1133">Transmembrane helix</keyword>
<organism evidence="4 5">
    <name type="scientific">Microbulbifer okhotskensis</name>
    <dbReference type="NCBI Taxonomy" id="2926617"/>
    <lineage>
        <taxon>Bacteria</taxon>
        <taxon>Pseudomonadati</taxon>
        <taxon>Pseudomonadota</taxon>
        <taxon>Gammaproteobacteria</taxon>
        <taxon>Cellvibrionales</taxon>
        <taxon>Microbulbiferaceae</taxon>
        <taxon>Microbulbifer</taxon>
    </lineage>
</organism>
<evidence type="ECO:0000256" key="1">
    <source>
        <dbReference type="SAM" id="Coils"/>
    </source>
</evidence>
<evidence type="ECO:0000313" key="5">
    <source>
        <dbReference type="Proteomes" id="UP001139028"/>
    </source>
</evidence>
<accession>A0A9X2J997</accession>
<sequence length="327" mass="35262">MIFWKYTTGLAALIFCGTSVVFTVGLWISIPSAEGQPLVWGLTAGGIVAGLTATALELCKFSFAPLGLWLRSKGRAIGNVLLMLWPFLVLISIAATVGFLESHTAEQKQLNTRNSLEYQTIQQQLSSLEQQINNLNGIIATDAANNYRKRAIKTAEQLENLEQRRSEAMAQLKAIQGSGSDSAQAAFSGLAVLTHTDPQKLQYSAFLALAVITDLVGLVALLAFNSALTVVSDDADKSETSTEDQQSDPNDCEIPTESATACDSGLNEIQKSLAERIAAGEFGPNPVLRNINREVKGGNNVVQPIFKYLEKQGVLKREGRGFALITD</sequence>
<keyword evidence="3" id="KW-0472">Membrane</keyword>
<comment type="caution">
    <text evidence="4">The sequence shown here is derived from an EMBL/GenBank/DDBJ whole genome shotgun (WGS) entry which is preliminary data.</text>
</comment>
<keyword evidence="3" id="KW-0812">Transmembrane</keyword>
<feature type="transmembrane region" description="Helical" evidence="3">
    <location>
        <begin position="203"/>
        <end position="224"/>
    </location>
</feature>
<feature type="transmembrane region" description="Helical" evidence="3">
    <location>
        <begin position="6"/>
        <end position="30"/>
    </location>
</feature>
<keyword evidence="5" id="KW-1185">Reference proteome</keyword>
<protein>
    <submittedName>
        <fullName evidence="4">Uncharacterized protein</fullName>
    </submittedName>
</protein>
<reference evidence="4" key="1">
    <citation type="journal article" date="2022" name="Arch. Microbiol.">
        <title>Microbulbifer okhotskensis sp. nov., isolated from a deep bottom sediment of the Okhotsk Sea.</title>
        <authorList>
            <person name="Romanenko L."/>
            <person name="Kurilenko V."/>
            <person name="Otstavnykh N."/>
            <person name="Velansky P."/>
            <person name="Isaeva M."/>
            <person name="Mikhailov V."/>
        </authorList>
    </citation>
    <scope>NUCLEOTIDE SEQUENCE</scope>
    <source>
        <strain evidence="4">OS29</strain>
    </source>
</reference>
<evidence type="ECO:0000256" key="3">
    <source>
        <dbReference type="SAM" id="Phobius"/>
    </source>
</evidence>
<dbReference type="RefSeq" id="WP_252472045.1">
    <property type="nucleotide sequence ID" value="NZ_JALBWM010000132.1"/>
</dbReference>
<gene>
    <name evidence="4" type="ORF">MO867_18900</name>
</gene>
<dbReference type="EMBL" id="JALBWM010000132">
    <property type="protein sequence ID" value="MCO1336406.1"/>
    <property type="molecule type" value="Genomic_DNA"/>
</dbReference>
<keyword evidence="1" id="KW-0175">Coiled coil</keyword>
<feature type="transmembrane region" description="Helical" evidence="3">
    <location>
        <begin position="37"/>
        <end position="56"/>
    </location>
</feature>
<feature type="coiled-coil region" evidence="1">
    <location>
        <begin position="118"/>
        <end position="178"/>
    </location>
</feature>
<evidence type="ECO:0000313" key="4">
    <source>
        <dbReference type="EMBL" id="MCO1336406.1"/>
    </source>
</evidence>
<evidence type="ECO:0000256" key="2">
    <source>
        <dbReference type="SAM" id="MobiDB-lite"/>
    </source>
</evidence>